<name>A0A376BB88_9ASCO</name>
<reference evidence="3" key="1">
    <citation type="submission" date="2018-06" db="EMBL/GenBank/DDBJ databases">
        <authorList>
            <person name="Guldener U."/>
        </authorList>
    </citation>
    <scope>NUCLEOTIDE SEQUENCE [LARGE SCALE GENOMIC DNA]</scope>
    <source>
        <strain evidence="3">UTAD17</strain>
    </source>
</reference>
<evidence type="ECO:0000313" key="3">
    <source>
        <dbReference type="Proteomes" id="UP000262825"/>
    </source>
</evidence>
<feature type="region of interest" description="Disordered" evidence="1">
    <location>
        <begin position="695"/>
        <end position="735"/>
    </location>
</feature>
<gene>
    <name evidence="2" type="ORF">SCODWIG_03706</name>
</gene>
<proteinExistence type="predicted"/>
<dbReference type="AlphaFoldDB" id="A0A376BB88"/>
<dbReference type="Proteomes" id="UP000262825">
    <property type="component" value="Unassembled WGS sequence"/>
</dbReference>
<evidence type="ECO:0000256" key="1">
    <source>
        <dbReference type="SAM" id="MobiDB-lite"/>
    </source>
</evidence>
<feature type="compositionally biased region" description="Basic and acidic residues" evidence="1">
    <location>
        <begin position="813"/>
        <end position="832"/>
    </location>
</feature>
<keyword evidence="3" id="KW-1185">Reference proteome</keyword>
<accession>A0A376BB88</accession>
<dbReference type="VEuPathDB" id="FungiDB:SCODWIG_03706"/>
<dbReference type="OrthoDB" id="303107at2759"/>
<organism evidence="2 3">
    <name type="scientific">Saccharomycodes ludwigii</name>
    <dbReference type="NCBI Taxonomy" id="36035"/>
    <lineage>
        <taxon>Eukaryota</taxon>
        <taxon>Fungi</taxon>
        <taxon>Dikarya</taxon>
        <taxon>Ascomycota</taxon>
        <taxon>Saccharomycotina</taxon>
        <taxon>Saccharomycetes</taxon>
        <taxon>Saccharomycodales</taxon>
        <taxon>Saccharomycodaceae</taxon>
        <taxon>Saccharomycodes</taxon>
    </lineage>
</organism>
<dbReference type="EMBL" id="UFAJ01001010">
    <property type="protein sequence ID" value="SSD61945.1"/>
    <property type="molecule type" value="Genomic_DNA"/>
</dbReference>
<feature type="compositionally biased region" description="Basic and acidic residues" evidence="1">
    <location>
        <begin position="702"/>
        <end position="727"/>
    </location>
</feature>
<sequence length="832" mass="96199">MAKRSNIKRSSPAPSPASTPVPVAIPDYYTLVAPEISAQLIKYITNNNSDDPNFLWLGEVLSKEETQVNSALIKSLIITFEYQYVVSWLYYTTANSFFIKNRKSKPFLTLNWSVTSNGNNNTDNNGTRFCELLLLHEISVSNQDNNTNTDGNNIKTTIFDSIVLEILKVYCNDKQTKLDEIDEILSLKEGTWDATLNLVTKFQVLYKMIKHIERKNMVFKNHLNNNLDLWYFPTYEVETDVNGVTKRDGKDKSMGNNIRKKYMILPGGKIIELVINYTQDLTMPLNLKNCITVDDNGVDIAVNYSRNLYDKIDKYQNGIDVKHNVLAYDFDSFMKFNTEVVQLYTIGSDQEELNQLGEFYVNELKFFHSKLRQQKKDFLSSSILHGTRRSSRLIRLEEEQNKNRIIGIWDLKLAQREKYMKARNRALNKFLKTNFKDILLEDLRKSFASDYESAARLTISTAATDSNLNDREIGEFDDAVIKTGENFSKPIFPVIADDTNADEIKNDLSKKCLELPSKYLISKEHIKHLHDNNILLGCYDEYLRNEDNDTTWFYNCISAPNELKVFSGRSDGLQKIDVYGEIICCDKCHRWMSWKGVLEKMFNKREGGENIDTTIIDLYLDAYNLDSLDRLQKQMYKDKIVDMGPSPEETQEKQRADDPTITETNITDADKDIILNANYNSNLLHDLDPSLIIPSSSRRGKRGLEEDSSHNTKKGKYNEDSDNEENRNNGITAKDDDAEIDAEFPIYQTGNRPLEKLKNTNGFRNSLFICLFCLDDIEAQCRDIFINTELVTLRGRERKKQEDQVKRLKAKLKRDLEKKRNDYENMPGQEHE</sequence>
<feature type="region of interest" description="Disordered" evidence="1">
    <location>
        <begin position="641"/>
        <end position="665"/>
    </location>
</feature>
<feature type="region of interest" description="Disordered" evidence="1">
    <location>
        <begin position="797"/>
        <end position="832"/>
    </location>
</feature>
<protein>
    <submittedName>
        <fullName evidence="2">Uncharacterized protein</fullName>
    </submittedName>
</protein>
<evidence type="ECO:0000313" key="2">
    <source>
        <dbReference type="EMBL" id="SSD61945.1"/>
    </source>
</evidence>